<evidence type="ECO:0000313" key="2">
    <source>
        <dbReference type="Proteomes" id="UP000005206"/>
    </source>
</evidence>
<dbReference type="RefSeq" id="XP_003041338.1">
    <property type="nucleotide sequence ID" value="XM_003041292.1"/>
</dbReference>
<reference evidence="1 2" key="1">
    <citation type="journal article" date="2009" name="PLoS Genet.">
        <title>The genome of Nectria haematococca: contribution of supernumerary chromosomes to gene expansion.</title>
        <authorList>
            <person name="Coleman J.J."/>
            <person name="Rounsley S.D."/>
            <person name="Rodriguez-Carres M."/>
            <person name="Kuo A."/>
            <person name="Wasmann C.C."/>
            <person name="Grimwood J."/>
            <person name="Schmutz J."/>
            <person name="Taga M."/>
            <person name="White G.J."/>
            <person name="Zhou S."/>
            <person name="Schwartz D.C."/>
            <person name="Freitag M."/>
            <person name="Ma L.J."/>
            <person name="Danchin E.G."/>
            <person name="Henrissat B."/>
            <person name="Coutinho P.M."/>
            <person name="Nelson D.R."/>
            <person name="Straney D."/>
            <person name="Napoli C.A."/>
            <person name="Barker B.M."/>
            <person name="Gribskov M."/>
            <person name="Rep M."/>
            <person name="Kroken S."/>
            <person name="Molnar I."/>
            <person name="Rensing C."/>
            <person name="Kennell J.C."/>
            <person name="Zamora J."/>
            <person name="Farman M.L."/>
            <person name="Selker E.U."/>
            <person name="Salamov A."/>
            <person name="Shapiro H."/>
            <person name="Pangilinan J."/>
            <person name="Lindquist E."/>
            <person name="Lamers C."/>
            <person name="Grigoriev I.V."/>
            <person name="Geiser D.M."/>
            <person name="Covert S.F."/>
            <person name="Temporini E."/>
            <person name="Vanetten H.D."/>
        </authorList>
    </citation>
    <scope>NUCLEOTIDE SEQUENCE [LARGE SCALE GENOMIC DNA]</scope>
    <source>
        <strain evidence="2">ATCC MYA-4622 / CBS 123669 / FGSC 9596 / NRRL 45880 / 77-13-4</strain>
    </source>
</reference>
<sequence>MAPLSVMLLINHANTSMPGQWAIFIAKDRKQKGTLFRAVEERSDGINRELRKGFFINPQETVSVITLGAIVDLDIFLLEETAAQVVMPWAKGAYSKKADCREWVFLFVQALVQEGFLRPAVIEKLRLARELSIDGPAIRV</sequence>
<dbReference type="VEuPathDB" id="FungiDB:NECHADRAFT_86833"/>
<protein>
    <submittedName>
        <fullName evidence="1">Uncharacterized protein</fullName>
    </submittedName>
</protein>
<gene>
    <name evidence="1" type="ORF">NECHADRAFT_86833</name>
</gene>
<dbReference type="AlphaFoldDB" id="C7ZK73"/>
<dbReference type="InParanoid" id="C7ZK73"/>
<dbReference type="OrthoDB" id="5055576at2759"/>
<accession>C7ZK73</accession>
<dbReference type="HOGENOM" id="CLU_2085417_0_0_1"/>
<evidence type="ECO:0000313" key="1">
    <source>
        <dbReference type="EMBL" id="EEU35625.1"/>
    </source>
</evidence>
<dbReference type="Pfam" id="PF20174">
    <property type="entry name" value="DUF6540"/>
    <property type="match status" value="1"/>
</dbReference>
<keyword evidence="2" id="KW-1185">Reference proteome</keyword>
<dbReference type="GeneID" id="9676010"/>
<organism evidence="1 2">
    <name type="scientific">Fusarium vanettenii (strain ATCC MYA-4622 / CBS 123669 / FGSC 9596 / NRRL 45880 / 77-13-4)</name>
    <name type="common">Fusarium solani subsp. pisi</name>
    <dbReference type="NCBI Taxonomy" id="660122"/>
    <lineage>
        <taxon>Eukaryota</taxon>
        <taxon>Fungi</taxon>
        <taxon>Dikarya</taxon>
        <taxon>Ascomycota</taxon>
        <taxon>Pezizomycotina</taxon>
        <taxon>Sordariomycetes</taxon>
        <taxon>Hypocreomycetidae</taxon>
        <taxon>Hypocreales</taxon>
        <taxon>Nectriaceae</taxon>
        <taxon>Fusarium</taxon>
        <taxon>Fusarium solani species complex</taxon>
        <taxon>Fusarium vanettenii</taxon>
    </lineage>
</organism>
<dbReference type="EMBL" id="GG698937">
    <property type="protein sequence ID" value="EEU35625.1"/>
    <property type="molecule type" value="Genomic_DNA"/>
</dbReference>
<proteinExistence type="predicted"/>
<dbReference type="KEGG" id="nhe:NECHADRAFT_86833"/>
<dbReference type="InterPro" id="IPR046670">
    <property type="entry name" value="DUF6540"/>
</dbReference>
<name>C7ZK73_FUSV7</name>
<dbReference type="Proteomes" id="UP000005206">
    <property type="component" value="Chromosome 11"/>
</dbReference>